<evidence type="ECO:0000256" key="9">
    <source>
        <dbReference type="SAM" id="MobiDB-lite"/>
    </source>
</evidence>
<gene>
    <name evidence="10" type="ORF">BW730_06370</name>
</gene>
<dbReference type="SUPFAM" id="SSF51366">
    <property type="entry name" value="Ribulose-phoshate binding barrel"/>
    <property type="match status" value="1"/>
</dbReference>
<dbReference type="Gene3D" id="3.20.20.70">
    <property type="entry name" value="Aldolase class I"/>
    <property type="match status" value="1"/>
</dbReference>
<dbReference type="InterPro" id="IPR018204">
    <property type="entry name" value="Trp_synthase_alpha_AS"/>
</dbReference>
<dbReference type="InterPro" id="IPR011060">
    <property type="entry name" value="RibuloseP-bd_barrel"/>
</dbReference>
<comment type="catalytic activity">
    <reaction evidence="8">
        <text>(1S,2R)-1-C-(indol-3-yl)glycerol 3-phosphate + L-serine = D-glyceraldehyde 3-phosphate + L-tryptophan + H2O</text>
        <dbReference type="Rhea" id="RHEA:10532"/>
        <dbReference type="ChEBI" id="CHEBI:15377"/>
        <dbReference type="ChEBI" id="CHEBI:33384"/>
        <dbReference type="ChEBI" id="CHEBI:57912"/>
        <dbReference type="ChEBI" id="CHEBI:58866"/>
        <dbReference type="ChEBI" id="CHEBI:59776"/>
        <dbReference type="EC" id="4.2.1.20"/>
    </reaction>
</comment>
<keyword evidence="6" id="KW-0057">Aromatic amino acid biosynthesis</keyword>
<dbReference type="EMBL" id="CP019606">
    <property type="protein sequence ID" value="AQP47191.1"/>
    <property type="molecule type" value="Genomic_DNA"/>
</dbReference>
<dbReference type="Proteomes" id="UP000188145">
    <property type="component" value="Chromosome"/>
</dbReference>
<evidence type="ECO:0000256" key="8">
    <source>
        <dbReference type="ARBA" id="ARBA00049047"/>
    </source>
</evidence>
<feature type="region of interest" description="Disordered" evidence="9">
    <location>
        <begin position="137"/>
        <end position="163"/>
    </location>
</feature>
<dbReference type="STRING" id="1332264.BW730_06370"/>
<evidence type="ECO:0000313" key="10">
    <source>
        <dbReference type="EMBL" id="AQP47191.1"/>
    </source>
</evidence>
<protein>
    <recommendedName>
        <fullName evidence="3">tryptophan synthase</fullName>
        <ecNumber evidence="3">4.2.1.20</ecNumber>
    </recommendedName>
</protein>
<evidence type="ECO:0000256" key="7">
    <source>
        <dbReference type="ARBA" id="ARBA00023239"/>
    </source>
</evidence>
<dbReference type="Pfam" id="PF00290">
    <property type="entry name" value="Trp_syntA"/>
    <property type="match status" value="1"/>
</dbReference>
<dbReference type="InterPro" id="IPR013785">
    <property type="entry name" value="Aldolase_TIM"/>
</dbReference>
<keyword evidence="4" id="KW-0028">Amino-acid biosynthesis</keyword>
<dbReference type="CDD" id="cd04724">
    <property type="entry name" value="Tryptophan_synthase_alpha"/>
    <property type="match status" value="1"/>
</dbReference>
<evidence type="ECO:0000256" key="2">
    <source>
        <dbReference type="ARBA" id="ARBA00011270"/>
    </source>
</evidence>
<evidence type="ECO:0000256" key="3">
    <source>
        <dbReference type="ARBA" id="ARBA00012043"/>
    </source>
</evidence>
<evidence type="ECO:0000256" key="5">
    <source>
        <dbReference type="ARBA" id="ARBA00022822"/>
    </source>
</evidence>
<dbReference type="GO" id="GO:0005829">
    <property type="term" value="C:cytosol"/>
    <property type="evidence" value="ECO:0007669"/>
    <property type="project" value="TreeGrafter"/>
</dbReference>
<comment type="pathway">
    <text evidence="1">Amino-acid biosynthesis; L-tryptophan biosynthesis; L-tryptophan from chorismate: step 5/5.</text>
</comment>
<keyword evidence="11" id="KW-1185">Reference proteome</keyword>
<evidence type="ECO:0000256" key="6">
    <source>
        <dbReference type="ARBA" id="ARBA00023141"/>
    </source>
</evidence>
<feature type="compositionally biased region" description="Polar residues" evidence="9">
    <location>
        <begin position="146"/>
        <end position="163"/>
    </location>
</feature>
<dbReference type="KEGG" id="tes:BW730_06370"/>
<comment type="subunit">
    <text evidence="2">Tetramer of two alpha and two beta chains.</text>
</comment>
<proteinExistence type="predicted"/>
<keyword evidence="7" id="KW-0456">Lyase</keyword>
<dbReference type="PANTHER" id="PTHR43406">
    <property type="entry name" value="TRYPTOPHAN SYNTHASE, ALPHA CHAIN"/>
    <property type="match status" value="1"/>
</dbReference>
<dbReference type="PANTHER" id="PTHR43406:SF1">
    <property type="entry name" value="TRYPTOPHAN SYNTHASE ALPHA CHAIN, CHLOROPLASTIC"/>
    <property type="match status" value="1"/>
</dbReference>
<dbReference type="GO" id="GO:0004834">
    <property type="term" value="F:tryptophan synthase activity"/>
    <property type="evidence" value="ECO:0007669"/>
    <property type="project" value="UniProtKB-EC"/>
</dbReference>
<name>A0A1Q2CM65_9ACTN</name>
<keyword evidence="5" id="KW-0822">Tryptophan biosynthesis</keyword>
<sequence length="163" mass="16908">MSQFTDQQRLGLSGRVVADRLDAGRPALVGYLPVGYPSVADSLDAVRAIVEGTEGRGVDIVEIGIPYSDPLMDGLVIQHATTRARERGVRTRDAFTAVEAVASAGATPMVMTYWNLIEAYGADAFARDLAAAGGAGVITPDLPRTTAPSGSPRPTSTASTACS</sequence>
<organism evidence="10 11">
    <name type="scientific">Tessaracoccus aquimaris</name>
    <dbReference type="NCBI Taxonomy" id="1332264"/>
    <lineage>
        <taxon>Bacteria</taxon>
        <taxon>Bacillati</taxon>
        <taxon>Actinomycetota</taxon>
        <taxon>Actinomycetes</taxon>
        <taxon>Propionibacteriales</taxon>
        <taxon>Propionibacteriaceae</taxon>
        <taxon>Tessaracoccus</taxon>
    </lineage>
</organism>
<accession>A0A1Q2CM65</accession>
<dbReference type="PROSITE" id="PS00167">
    <property type="entry name" value="TRP_SYNTHASE_ALPHA"/>
    <property type="match status" value="1"/>
</dbReference>
<dbReference type="AlphaFoldDB" id="A0A1Q2CM65"/>
<dbReference type="UniPathway" id="UPA00035">
    <property type="reaction ID" value="UER00044"/>
</dbReference>
<evidence type="ECO:0000256" key="4">
    <source>
        <dbReference type="ARBA" id="ARBA00022605"/>
    </source>
</evidence>
<reference evidence="11" key="1">
    <citation type="submission" date="2017-02" db="EMBL/GenBank/DDBJ databases">
        <title>Tessaracoccus aquaemaris sp. nov., isolated from the intestine of a Korean rockfish, Sebastes schlegelii, in a marine aquaculture pond.</title>
        <authorList>
            <person name="Tak E.J."/>
            <person name="Bae J.-W."/>
        </authorList>
    </citation>
    <scope>NUCLEOTIDE SEQUENCE [LARGE SCALE GENOMIC DNA]</scope>
    <source>
        <strain evidence="11">NSG39</strain>
    </source>
</reference>
<evidence type="ECO:0000313" key="11">
    <source>
        <dbReference type="Proteomes" id="UP000188145"/>
    </source>
</evidence>
<dbReference type="InterPro" id="IPR002028">
    <property type="entry name" value="Trp_synthase_suA"/>
</dbReference>
<evidence type="ECO:0000256" key="1">
    <source>
        <dbReference type="ARBA" id="ARBA00004733"/>
    </source>
</evidence>
<dbReference type="EC" id="4.2.1.20" evidence="3"/>